<organism evidence="7 8">
    <name type="scientific">Faecalimonas umbilicata</name>
    <dbReference type="NCBI Taxonomy" id="1912855"/>
    <lineage>
        <taxon>Bacteria</taxon>
        <taxon>Bacillati</taxon>
        <taxon>Bacillota</taxon>
        <taxon>Clostridia</taxon>
        <taxon>Lachnospirales</taxon>
        <taxon>Lachnospiraceae</taxon>
        <taxon>Faecalimonas</taxon>
    </lineage>
</organism>
<gene>
    <name evidence="7" type="ORF">EDD74_11570</name>
    <name evidence="6" type="ORF">FAEUMB_13350</name>
</gene>
<evidence type="ECO:0000259" key="5">
    <source>
        <dbReference type="PROSITE" id="PS51635"/>
    </source>
</evidence>
<feature type="active site" description="Nucleophile" evidence="4">
    <location>
        <position position="46"/>
    </location>
</feature>
<dbReference type="InterPro" id="IPR002641">
    <property type="entry name" value="PNPLA_dom"/>
</dbReference>
<evidence type="ECO:0000313" key="8">
    <source>
        <dbReference type="Proteomes" id="UP000294613"/>
    </source>
</evidence>
<dbReference type="EMBL" id="BHEO01000005">
    <property type="protein sequence ID" value="GBU04794.1"/>
    <property type="molecule type" value="Genomic_DNA"/>
</dbReference>
<keyword evidence="1 4" id="KW-0378">Hydrolase</keyword>
<dbReference type="GO" id="GO:0016042">
    <property type="term" value="P:lipid catabolic process"/>
    <property type="evidence" value="ECO:0007669"/>
    <property type="project" value="UniProtKB-UniRule"/>
</dbReference>
<proteinExistence type="predicted"/>
<feature type="short sequence motif" description="GXGXXG" evidence="4">
    <location>
        <begin position="17"/>
        <end position="22"/>
    </location>
</feature>
<evidence type="ECO:0000313" key="6">
    <source>
        <dbReference type="EMBL" id="GBU04794.1"/>
    </source>
</evidence>
<dbReference type="PANTHER" id="PTHR14226">
    <property type="entry name" value="NEUROPATHY TARGET ESTERASE/SWISS CHEESE D.MELANOGASTER"/>
    <property type="match status" value="1"/>
</dbReference>
<sequence length="366" mass="42063">MKPVIDLEKTYGIVFDGGGARGAYQIGAWKAMREAGVKISAVAGTSVGALNGALVCMGDLERAEKIWEKITFSRVMDVDDQIMQELFDRKLPLHEAIHEVLTVIKNGGVDVTPLRELIHEMVDEEKIRQSKIAFYLLTFSVSDMKELELGIEDIPEGLLEDFLLASAYLIGFKNEELHGKKYMDGGVINNVPLGTLVERGYQNIIEVRIFGPGREPRVYLPDDVTVYEIAPRVKLGSIIEFQEKRSRQNMKIGYYDAKRVIYGLAGTIYYIEQTKEEWYYEKKFEGLTEHDRREIAFWLKLPLRTKEAELYLAMLEASAKYLHVPKYRIYTVEELFDLVKEKYEKKDNKESVPYFTELLLAMGKEE</sequence>
<comment type="caution">
    <text evidence="7">The sequence shown here is derived from an EMBL/GenBank/DDBJ whole genome shotgun (WGS) entry which is preliminary data.</text>
</comment>
<feature type="domain" description="PNPLA" evidence="5">
    <location>
        <begin position="13"/>
        <end position="197"/>
    </location>
</feature>
<dbReference type="AlphaFoldDB" id="A0A4R3JMU2"/>
<dbReference type="RefSeq" id="WP_116441552.1">
    <property type="nucleotide sequence ID" value="NZ_BHEO01000005.1"/>
</dbReference>
<dbReference type="EMBL" id="SLZV01000015">
    <property type="protein sequence ID" value="TCS67746.1"/>
    <property type="molecule type" value="Genomic_DNA"/>
</dbReference>
<evidence type="ECO:0000313" key="9">
    <source>
        <dbReference type="Proteomes" id="UP000702954"/>
    </source>
</evidence>
<reference evidence="6 9" key="1">
    <citation type="journal article" date="2018" name="Int. J. Syst. Evol. Microbiol.">
        <title>Draft Genome Sequence of Faecalimonas umbilicata JCM 30896T, an Acetate-Producing Bacterium Isolated from Human Feces.</title>
        <authorList>
            <person name="Sakamoto M."/>
            <person name="Ikeyama N."/>
            <person name="Yuki M."/>
            <person name="Ohkuma M."/>
        </authorList>
    </citation>
    <scope>NUCLEOTIDE SEQUENCE [LARGE SCALE GENOMIC DNA]</scope>
    <source>
        <strain evidence="6 9">EGH7</strain>
    </source>
</reference>
<dbReference type="Gene3D" id="3.40.1090.10">
    <property type="entry name" value="Cytosolic phospholipase A2 catalytic domain"/>
    <property type="match status" value="1"/>
</dbReference>
<dbReference type="CDD" id="cd07209">
    <property type="entry name" value="Pat_hypo_Ecoli_Z1214_like"/>
    <property type="match status" value="1"/>
</dbReference>
<dbReference type="InterPro" id="IPR050301">
    <property type="entry name" value="NTE"/>
</dbReference>
<name>A0A4R3JMU2_9FIRM</name>
<evidence type="ECO:0000256" key="2">
    <source>
        <dbReference type="ARBA" id="ARBA00022963"/>
    </source>
</evidence>
<evidence type="ECO:0000256" key="1">
    <source>
        <dbReference type="ARBA" id="ARBA00022801"/>
    </source>
</evidence>
<dbReference type="GO" id="GO:0016787">
    <property type="term" value="F:hydrolase activity"/>
    <property type="evidence" value="ECO:0007669"/>
    <property type="project" value="UniProtKB-UniRule"/>
</dbReference>
<feature type="short sequence motif" description="GXSXG" evidence="4">
    <location>
        <begin position="44"/>
        <end position="48"/>
    </location>
</feature>
<dbReference type="Proteomes" id="UP000294613">
    <property type="component" value="Unassembled WGS sequence"/>
</dbReference>
<dbReference type="Pfam" id="PF01734">
    <property type="entry name" value="Patatin"/>
    <property type="match status" value="1"/>
</dbReference>
<dbReference type="PANTHER" id="PTHR14226:SF57">
    <property type="entry name" value="BLR7027 PROTEIN"/>
    <property type="match status" value="1"/>
</dbReference>
<keyword evidence="3 4" id="KW-0443">Lipid metabolism</keyword>
<evidence type="ECO:0000313" key="7">
    <source>
        <dbReference type="EMBL" id="TCS67746.1"/>
    </source>
</evidence>
<dbReference type="Proteomes" id="UP000702954">
    <property type="component" value="Unassembled WGS sequence"/>
</dbReference>
<evidence type="ECO:0000256" key="3">
    <source>
        <dbReference type="ARBA" id="ARBA00023098"/>
    </source>
</evidence>
<feature type="active site" description="Proton acceptor" evidence="4">
    <location>
        <position position="184"/>
    </location>
</feature>
<keyword evidence="2 4" id="KW-0442">Lipid degradation</keyword>
<protein>
    <submittedName>
        <fullName evidence="7">NTE family protein</fullName>
    </submittedName>
    <submittedName>
        <fullName evidence="6">Phospholipase</fullName>
    </submittedName>
</protein>
<dbReference type="PROSITE" id="PS51635">
    <property type="entry name" value="PNPLA"/>
    <property type="match status" value="1"/>
</dbReference>
<reference evidence="7 8" key="2">
    <citation type="submission" date="2019-03" db="EMBL/GenBank/DDBJ databases">
        <title>Genomic Encyclopedia of Type Strains, Phase IV (KMG-IV): sequencing the most valuable type-strain genomes for metagenomic binning, comparative biology and taxonomic classification.</title>
        <authorList>
            <person name="Goeker M."/>
        </authorList>
    </citation>
    <scope>NUCLEOTIDE SEQUENCE [LARGE SCALE GENOMIC DNA]</scope>
    <source>
        <strain evidence="7 8">DSM 103426</strain>
    </source>
</reference>
<accession>A0A4R3JMU2</accession>
<keyword evidence="9" id="KW-1185">Reference proteome</keyword>
<dbReference type="SUPFAM" id="SSF52151">
    <property type="entry name" value="FabD/lysophospholipase-like"/>
    <property type="match status" value="1"/>
</dbReference>
<evidence type="ECO:0000256" key="4">
    <source>
        <dbReference type="PROSITE-ProRule" id="PRU01161"/>
    </source>
</evidence>
<dbReference type="InterPro" id="IPR016035">
    <property type="entry name" value="Acyl_Trfase/lysoPLipase"/>
</dbReference>
<feature type="short sequence motif" description="DGA/G" evidence="4">
    <location>
        <begin position="184"/>
        <end position="186"/>
    </location>
</feature>